<dbReference type="Pfam" id="PF00641">
    <property type="entry name" value="Zn_ribbon_RanBP"/>
    <property type="match status" value="2"/>
</dbReference>
<evidence type="ECO:0000256" key="2">
    <source>
        <dbReference type="ARBA" id="ARBA00022771"/>
    </source>
</evidence>
<evidence type="ECO:0000313" key="9">
    <source>
        <dbReference type="Proteomes" id="UP000597762"/>
    </source>
</evidence>
<evidence type="ECO:0000313" key="8">
    <source>
        <dbReference type="EMBL" id="CAE1242907.1"/>
    </source>
</evidence>
<sequence length="495" mass="57571">MEPEKDKIHETLRERREEERRYYDRGASDLPTLHNAQKCDDAKPADMHSWERAIKSNQYYSAVQTKRSFELKKKKFFTFRLRQKVFDILCAQQSTSWTLLEMTKGYQTLGQLFQEVKERNRILELELQKKQMISIATEMETKPETTGPQLPKDTCSSMSEKNKAITSEDDEDTNSVKNLSLESSSEKIHMSNAYSLPTENPEISESNLLLTKKLEDALRLVDEYGRKRSNDKKLVKILNEEVKKAKDELHSVMDKLGNAEQENKLMMKKIARLEKERDSIPLDIAAINTEVAEAEDWVHLHQETPPVDDKMYELQKKCEELKHKATRWENEHFNLQIEYTKHLSKCENSLKEEHTKNQKLMAKIKTLESNHEKVLHHNHLLMELQSKMSAGQISKPKYGYPNPITAASNENLLTPNMEWSCKQCTFTNSYQSEVCLICKAPKSPTRQATSKMSGRWKCSCCTYVNNYKADACAMCKSSRKSCQWEENEHLSKPQK</sequence>
<dbReference type="AlphaFoldDB" id="A0A812BT22"/>
<dbReference type="InterPro" id="IPR036443">
    <property type="entry name" value="Znf_RanBP2_sf"/>
</dbReference>
<feature type="compositionally biased region" description="Basic and acidic residues" evidence="6">
    <location>
        <begin position="1"/>
        <end position="27"/>
    </location>
</feature>
<keyword evidence="5" id="KW-0175">Coiled coil</keyword>
<dbReference type="EMBL" id="CAHIKZ030000870">
    <property type="protein sequence ID" value="CAE1242907.1"/>
    <property type="molecule type" value="Genomic_DNA"/>
</dbReference>
<dbReference type="InterPro" id="IPR001876">
    <property type="entry name" value="Znf_RanBP2"/>
</dbReference>
<dbReference type="Gene3D" id="2.30.30.380">
    <property type="entry name" value="Zn-finger domain of Sec23/24"/>
    <property type="match status" value="1"/>
</dbReference>
<keyword evidence="9" id="KW-1185">Reference proteome</keyword>
<keyword evidence="3" id="KW-0862">Zinc</keyword>
<evidence type="ECO:0000256" key="5">
    <source>
        <dbReference type="SAM" id="Coils"/>
    </source>
</evidence>
<keyword evidence="2 4" id="KW-0863">Zinc-finger</keyword>
<feature type="coiled-coil region" evidence="5">
    <location>
        <begin position="311"/>
        <end position="370"/>
    </location>
</feature>
<dbReference type="PROSITE" id="PS50199">
    <property type="entry name" value="ZF_RANBP2_2"/>
    <property type="match status" value="2"/>
</dbReference>
<dbReference type="GO" id="GO:0008270">
    <property type="term" value="F:zinc ion binding"/>
    <property type="evidence" value="ECO:0007669"/>
    <property type="project" value="UniProtKB-KW"/>
</dbReference>
<evidence type="ECO:0000256" key="6">
    <source>
        <dbReference type="SAM" id="MobiDB-lite"/>
    </source>
</evidence>
<dbReference type="OrthoDB" id="9975959at2759"/>
<accession>A0A812BT22</accession>
<comment type="caution">
    <text evidence="8">The sequence shown here is derived from an EMBL/GenBank/DDBJ whole genome shotgun (WGS) entry which is preliminary data.</text>
</comment>
<keyword evidence="1" id="KW-0479">Metal-binding</keyword>
<organism evidence="8 9">
    <name type="scientific">Acanthosepion pharaonis</name>
    <name type="common">Pharaoh cuttlefish</name>
    <name type="synonym">Sepia pharaonis</name>
    <dbReference type="NCBI Taxonomy" id="158019"/>
    <lineage>
        <taxon>Eukaryota</taxon>
        <taxon>Metazoa</taxon>
        <taxon>Spiralia</taxon>
        <taxon>Lophotrochozoa</taxon>
        <taxon>Mollusca</taxon>
        <taxon>Cephalopoda</taxon>
        <taxon>Coleoidea</taxon>
        <taxon>Decapodiformes</taxon>
        <taxon>Sepiida</taxon>
        <taxon>Sepiina</taxon>
        <taxon>Sepiidae</taxon>
        <taxon>Acanthosepion</taxon>
    </lineage>
</organism>
<dbReference type="Proteomes" id="UP000597762">
    <property type="component" value="Unassembled WGS sequence"/>
</dbReference>
<evidence type="ECO:0000256" key="1">
    <source>
        <dbReference type="ARBA" id="ARBA00022723"/>
    </source>
</evidence>
<evidence type="ECO:0000259" key="7">
    <source>
        <dbReference type="PROSITE" id="PS50199"/>
    </source>
</evidence>
<feature type="coiled-coil region" evidence="5">
    <location>
        <begin position="228"/>
        <end position="276"/>
    </location>
</feature>
<evidence type="ECO:0000256" key="3">
    <source>
        <dbReference type="ARBA" id="ARBA00022833"/>
    </source>
</evidence>
<dbReference type="SUPFAM" id="SSF90209">
    <property type="entry name" value="Ran binding protein zinc finger-like"/>
    <property type="match status" value="2"/>
</dbReference>
<feature type="region of interest" description="Disordered" evidence="6">
    <location>
        <begin position="1"/>
        <end position="41"/>
    </location>
</feature>
<protein>
    <recommendedName>
        <fullName evidence="7">RanBP2-type domain-containing protein</fullName>
    </recommendedName>
</protein>
<feature type="domain" description="RanBP2-type" evidence="7">
    <location>
        <begin position="414"/>
        <end position="444"/>
    </location>
</feature>
<feature type="compositionally biased region" description="Polar residues" evidence="6">
    <location>
        <begin position="144"/>
        <end position="159"/>
    </location>
</feature>
<feature type="region of interest" description="Disordered" evidence="6">
    <location>
        <begin position="140"/>
        <end position="184"/>
    </location>
</feature>
<feature type="domain" description="RanBP2-type" evidence="7">
    <location>
        <begin position="452"/>
        <end position="481"/>
    </location>
</feature>
<proteinExistence type="predicted"/>
<reference evidence="8" key="1">
    <citation type="submission" date="2021-01" db="EMBL/GenBank/DDBJ databases">
        <authorList>
            <person name="Li R."/>
            <person name="Bekaert M."/>
        </authorList>
    </citation>
    <scope>NUCLEOTIDE SEQUENCE</scope>
    <source>
        <strain evidence="8">Farmed</strain>
    </source>
</reference>
<dbReference type="SMART" id="SM00547">
    <property type="entry name" value="ZnF_RBZ"/>
    <property type="match status" value="2"/>
</dbReference>
<gene>
    <name evidence="8" type="ORF">SPHA_23527</name>
</gene>
<evidence type="ECO:0000256" key="4">
    <source>
        <dbReference type="PROSITE-ProRule" id="PRU00322"/>
    </source>
</evidence>
<name>A0A812BT22_ACAPH</name>
<dbReference type="PROSITE" id="PS01358">
    <property type="entry name" value="ZF_RANBP2_1"/>
    <property type="match status" value="2"/>
</dbReference>